<sequence>MVTPDLMSPVHRKTHDLAPHTRGHVPSPKRTEAAAAMLHLFTGRTSQEHHKPWPDVKSLKAKRTYVRRSPKKVGMSAKTQIKRAWMDSDVATTGSPPIKMDKIRASSTVETGGTRRMEKDEVKLFPFREYNRKEKSLGLLCENFLKLFQDDEISEICLDRAAAKLGVERRRIYDIVNILESIHLVSRKSKNLYNWHGLTSLPASITAMKEDCIIPLDQAARQLIQMEDCENEEDRLLKSRHIRSFGHVLFVFLSSQSLALNAITGNIRRLYDVANVLLSVGLIEKLQLSNSRKPVFRWKSRDMTSIPTPSASLSTCALDGDESNSSELVSHVLTEVIASSANGHYVDVLKSSQSLDSDTFDDSGDSQSDSSSSMSRWKQKDQDESDGSMSASVSGTKRNRFGTRNDTFSLQVTAGTNSGYLLRMDANNEPIHPQVMLYKQQEKVKTFMHQYIREYVDYLATHEKLSSHIGEIHESKPSASRAFFVPLKTNTTAAVSEDTHGIPVNLPSLARDIQDLLLSESPQSVADFVAARVLGVSQASITTSLVNGKTEDEVEVRQC</sequence>
<gene>
    <name evidence="1" type="ORF">PsorP6_017018</name>
</gene>
<reference evidence="1 2" key="1">
    <citation type="journal article" date="2022" name="bioRxiv">
        <title>The genome of the oomycete Peronosclerospora sorghi, a cosmopolitan pathogen of maize and sorghum, is inflated with dispersed pseudogenes.</title>
        <authorList>
            <person name="Fletcher K."/>
            <person name="Martin F."/>
            <person name="Isakeit T."/>
            <person name="Cavanaugh K."/>
            <person name="Magill C."/>
            <person name="Michelmore R."/>
        </authorList>
    </citation>
    <scope>NUCLEOTIDE SEQUENCE [LARGE SCALE GENOMIC DNA]</scope>
    <source>
        <strain evidence="1">P6</strain>
    </source>
</reference>
<evidence type="ECO:0000313" key="1">
    <source>
        <dbReference type="EMBL" id="KAI9917069.1"/>
    </source>
</evidence>
<comment type="caution">
    <text evidence="1">The sequence shown here is derived from an EMBL/GenBank/DDBJ whole genome shotgun (WGS) entry which is preliminary data.</text>
</comment>
<proteinExistence type="predicted"/>
<dbReference type="EMBL" id="CM047581">
    <property type="protein sequence ID" value="KAI9917069.1"/>
    <property type="molecule type" value="Genomic_DNA"/>
</dbReference>
<protein>
    <submittedName>
        <fullName evidence="1">Uncharacterized protein</fullName>
    </submittedName>
</protein>
<dbReference type="Proteomes" id="UP001163321">
    <property type="component" value="Chromosome 2"/>
</dbReference>
<evidence type="ECO:0000313" key="2">
    <source>
        <dbReference type="Proteomes" id="UP001163321"/>
    </source>
</evidence>
<organism evidence="1 2">
    <name type="scientific">Peronosclerospora sorghi</name>
    <dbReference type="NCBI Taxonomy" id="230839"/>
    <lineage>
        <taxon>Eukaryota</taxon>
        <taxon>Sar</taxon>
        <taxon>Stramenopiles</taxon>
        <taxon>Oomycota</taxon>
        <taxon>Peronosporomycetes</taxon>
        <taxon>Peronosporales</taxon>
        <taxon>Peronosporaceae</taxon>
        <taxon>Peronosclerospora</taxon>
    </lineage>
</organism>
<keyword evidence="2" id="KW-1185">Reference proteome</keyword>
<name>A0ACC0WE87_9STRA</name>
<accession>A0ACC0WE87</accession>